<dbReference type="AlphaFoldDB" id="A0AAD5WWI5"/>
<comment type="caution">
    <text evidence="2">The sequence shown here is derived from an EMBL/GenBank/DDBJ whole genome shotgun (WGS) entry which is preliminary data.</text>
</comment>
<reference evidence="2" key="1">
    <citation type="submission" date="2020-05" db="EMBL/GenBank/DDBJ databases">
        <title>Phylogenomic resolution of chytrid fungi.</title>
        <authorList>
            <person name="Stajich J.E."/>
            <person name="Amses K."/>
            <person name="Simmons R."/>
            <person name="Seto K."/>
            <person name="Myers J."/>
            <person name="Bonds A."/>
            <person name="Quandt C.A."/>
            <person name="Barry K."/>
            <person name="Liu P."/>
            <person name="Grigoriev I."/>
            <person name="Longcore J.E."/>
            <person name="James T.Y."/>
        </authorList>
    </citation>
    <scope>NUCLEOTIDE SEQUENCE</scope>
    <source>
        <strain evidence="2">JEL0318</strain>
    </source>
</reference>
<protein>
    <submittedName>
        <fullName evidence="2">Uncharacterized protein</fullName>
    </submittedName>
</protein>
<feature type="compositionally biased region" description="Polar residues" evidence="1">
    <location>
        <begin position="314"/>
        <end position="332"/>
    </location>
</feature>
<evidence type="ECO:0000313" key="3">
    <source>
        <dbReference type="Proteomes" id="UP001212841"/>
    </source>
</evidence>
<feature type="region of interest" description="Disordered" evidence="1">
    <location>
        <begin position="245"/>
        <end position="332"/>
    </location>
</feature>
<dbReference type="Proteomes" id="UP001212841">
    <property type="component" value="Unassembled WGS sequence"/>
</dbReference>
<name>A0AAD5WWI5_9FUNG</name>
<evidence type="ECO:0000256" key="1">
    <source>
        <dbReference type="SAM" id="MobiDB-lite"/>
    </source>
</evidence>
<feature type="compositionally biased region" description="Polar residues" evidence="1">
    <location>
        <begin position="116"/>
        <end position="131"/>
    </location>
</feature>
<accession>A0AAD5WWI5</accession>
<gene>
    <name evidence="2" type="ORF">HK097_006284</name>
</gene>
<feature type="non-terminal residue" evidence="2">
    <location>
        <position position="332"/>
    </location>
</feature>
<dbReference type="EMBL" id="JADGJD010002953">
    <property type="protein sequence ID" value="KAJ3026877.1"/>
    <property type="molecule type" value="Genomic_DNA"/>
</dbReference>
<sequence length="332" mass="35051">MLDSYAATTTTTAAAAKYAMNSMAFGNTTVDVPSYVPQLTPFDYEGFSMEGVLAPFLNGASATGFIMGGGNGSDGLAGRGMGLALGRQGSVGDKVSRLQTHHQQRHSHQQQQHQQNVNGESSIAVESSMSGLSNDTVGGSFLSDVKGKVRSCSFGEGSLAVGGGGESSSKVRKLNDGRGRNGQNGMLDEGDGVGVGVMSGDLRMGHSHSHHHQNHHDSQGGMRSDNLGHTYLGTADMEEDHSKITSGYGHISKHHHAQSHTLTHTPTGRRSSRGRSTSSSVTPKVHPQRRPTPEDLKIDACRSLSGLGDKLPSPTHQQPDTSSTQHPQISRH</sequence>
<proteinExistence type="predicted"/>
<feature type="compositionally biased region" description="Basic residues" evidence="1">
    <location>
        <begin position="99"/>
        <end position="108"/>
    </location>
</feature>
<feature type="region of interest" description="Disordered" evidence="1">
    <location>
        <begin position="89"/>
        <end position="131"/>
    </location>
</feature>
<keyword evidence="3" id="KW-1185">Reference proteome</keyword>
<organism evidence="2 3">
    <name type="scientific">Rhizophlyctis rosea</name>
    <dbReference type="NCBI Taxonomy" id="64517"/>
    <lineage>
        <taxon>Eukaryota</taxon>
        <taxon>Fungi</taxon>
        <taxon>Fungi incertae sedis</taxon>
        <taxon>Chytridiomycota</taxon>
        <taxon>Chytridiomycota incertae sedis</taxon>
        <taxon>Chytridiomycetes</taxon>
        <taxon>Rhizophlyctidales</taxon>
        <taxon>Rhizophlyctidaceae</taxon>
        <taxon>Rhizophlyctis</taxon>
    </lineage>
</organism>
<feature type="compositionally biased region" description="Basic residues" evidence="1">
    <location>
        <begin position="205"/>
        <end position="214"/>
    </location>
</feature>
<feature type="region of interest" description="Disordered" evidence="1">
    <location>
        <begin position="156"/>
        <end position="230"/>
    </location>
</feature>
<feature type="compositionally biased region" description="Basic and acidic residues" evidence="1">
    <location>
        <begin position="291"/>
        <end position="300"/>
    </location>
</feature>
<evidence type="ECO:0000313" key="2">
    <source>
        <dbReference type="EMBL" id="KAJ3026877.1"/>
    </source>
</evidence>